<evidence type="ECO:0000313" key="3">
    <source>
        <dbReference type="Proteomes" id="UP000230233"/>
    </source>
</evidence>
<name>A0A2G5UUZ6_9PELO</name>
<dbReference type="EMBL" id="PDUG01000002">
    <property type="protein sequence ID" value="PIC43367.1"/>
    <property type="molecule type" value="Genomic_DNA"/>
</dbReference>
<keyword evidence="3" id="KW-1185">Reference proteome</keyword>
<dbReference type="Proteomes" id="UP000230233">
    <property type="component" value="Chromosome II"/>
</dbReference>
<evidence type="ECO:0000256" key="1">
    <source>
        <dbReference type="SAM" id="MobiDB-lite"/>
    </source>
</evidence>
<organism evidence="2 3">
    <name type="scientific">Caenorhabditis nigoni</name>
    <dbReference type="NCBI Taxonomy" id="1611254"/>
    <lineage>
        <taxon>Eukaryota</taxon>
        <taxon>Metazoa</taxon>
        <taxon>Ecdysozoa</taxon>
        <taxon>Nematoda</taxon>
        <taxon>Chromadorea</taxon>
        <taxon>Rhabditida</taxon>
        <taxon>Rhabditina</taxon>
        <taxon>Rhabditomorpha</taxon>
        <taxon>Rhabditoidea</taxon>
        <taxon>Rhabditidae</taxon>
        <taxon>Peloderinae</taxon>
        <taxon>Caenorhabditis</taxon>
    </lineage>
</organism>
<dbReference type="AlphaFoldDB" id="A0A2G5UUZ6"/>
<gene>
    <name evidence="2" type="primary">Cnig_chr_II.g4138</name>
    <name evidence="2" type="ORF">B9Z55_004138</name>
</gene>
<reference evidence="3" key="1">
    <citation type="submission" date="2017-10" db="EMBL/GenBank/DDBJ databases">
        <title>Rapid genome shrinkage in a self-fertile nematode reveals novel sperm competition proteins.</title>
        <authorList>
            <person name="Yin D."/>
            <person name="Schwarz E.M."/>
            <person name="Thomas C.G."/>
            <person name="Felde R.L."/>
            <person name="Korf I.F."/>
            <person name="Cutter A.D."/>
            <person name="Schartner C.M."/>
            <person name="Ralston E.J."/>
            <person name="Meyer B.J."/>
            <person name="Haag E.S."/>
        </authorList>
    </citation>
    <scope>NUCLEOTIDE SEQUENCE [LARGE SCALE GENOMIC DNA]</scope>
    <source>
        <strain evidence="3">JU1422</strain>
    </source>
</reference>
<evidence type="ECO:0000313" key="2">
    <source>
        <dbReference type="EMBL" id="PIC43367.1"/>
    </source>
</evidence>
<feature type="region of interest" description="Disordered" evidence="1">
    <location>
        <begin position="1"/>
        <end position="55"/>
    </location>
</feature>
<protein>
    <submittedName>
        <fullName evidence="2">Uncharacterized protein</fullName>
    </submittedName>
</protein>
<proteinExistence type="predicted"/>
<sequence>MNIGGPYEFDSTIQPHPSQCPLAAEDEDVENQKTSVDSENSENQNSEDVEGQKPLEIDVRKRKEMMEDEKWIRREEKKKQQKVWDTFFEKKMEF</sequence>
<accession>A0A2G5UUZ6</accession>
<comment type="caution">
    <text evidence="2">The sequence shown here is derived from an EMBL/GenBank/DDBJ whole genome shotgun (WGS) entry which is preliminary data.</text>
</comment>
<feature type="compositionally biased region" description="Polar residues" evidence="1">
    <location>
        <begin position="32"/>
        <end position="46"/>
    </location>
</feature>